<feature type="region of interest" description="Disordered" evidence="2">
    <location>
        <begin position="458"/>
        <end position="486"/>
    </location>
</feature>
<dbReference type="Proteomes" id="UP001158986">
    <property type="component" value="Unassembled WGS sequence"/>
</dbReference>
<feature type="compositionally biased region" description="Low complexity" evidence="2">
    <location>
        <begin position="467"/>
        <end position="479"/>
    </location>
</feature>
<gene>
    <name evidence="3" type="ORF">PBS001_LOCUS7706</name>
</gene>
<feature type="region of interest" description="Disordered" evidence="2">
    <location>
        <begin position="1"/>
        <end position="38"/>
    </location>
</feature>
<keyword evidence="4" id="KW-1185">Reference proteome</keyword>
<name>A0ABN8D7V9_9STRA</name>
<evidence type="ECO:0000313" key="3">
    <source>
        <dbReference type="EMBL" id="CAH0521247.1"/>
    </source>
</evidence>
<dbReference type="EMBL" id="CAKLCB010000376">
    <property type="protein sequence ID" value="CAH0521247.1"/>
    <property type="molecule type" value="Genomic_DNA"/>
</dbReference>
<feature type="compositionally biased region" description="Basic residues" evidence="2">
    <location>
        <begin position="79"/>
        <end position="89"/>
    </location>
</feature>
<accession>A0ABN8D7V9</accession>
<proteinExistence type="predicted"/>
<protein>
    <submittedName>
        <fullName evidence="3">Uncharacterized protein</fullName>
    </submittedName>
</protein>
<evidence type="ECO:0000256" key="1">
    <source>
        <dbReference type="SAM" id="Coils"/>
    </source>
</evidence>
<keyword evidence="1" id="KW-0175">Coiled coil</keyword>
<feature type="compositionally biased region" description="Low complexity" evidence="2">
    <location>
        <begin position="61"/>
        <end position="71"/>
    </location>
</feature>
<sequence>MDKNSTRQSESDRGKGTEGKKKNGNIQHSGKGKKKESDCSIPVLAIGSKATVASILHNVSEESSSMNSSSMKDPLLVNNHKKKRKRTNKKPVGATTRMLKRPIIANMEKQGFIPKKKEMTTNDHVSAVIKTRSRKMTTKKKQVKPEEVSAAIVEKMILMNEIQETSDVADTLKQMDASVRRTVMQQVHETDVIVASTPKTRDEEITAPWSDVIMTKKMIVDAASSPHLAALDEISTFSRPAAPDALTIDPVVSIKPTITASVGANLNTVCATPVLPKSVTAKPSSTASDLIMTSPLGDSAFTPQQGAATRLVSTALAEYKVTGDHERQYSMDQVSKIYETDLLQPPTKRIATLSDNADVQLEANGPSEAQSSADGERDGLNQLPNSSRHCAAPQPADTPVPVQEAYESARTDFGEQATPSVNVVLRPFQSGSANHSNQESVNLHCAIAPQAGQLSLNMTPAEPVPEQSTSSAQTQAPSSFYNNFQPSVDQRESGAKAIISTSATAPSKVGGLNLQSMAALLESTVETKEVDIVKDSHKCVQETRSGNLETSSRGESSLTQPVQSMVSLPLCPHNSWGASFGMAFSAQGASSVSRTLSTTPLSSWFLSKGCANFVKQVHFSDNDGADDSSSSEDDVPFTRLLSSSNGADKALQKKKASVTRKNAFLESLTTQTYWRTWYGTVDLHNLLDPPLAHVPDELRSHEVTPLPLWLPSSESDNKRSVKKTNNLERLETDIRQEKQQASAFSKQLLMMLQGKTVSGKRFEDEYSSFLQ</sequence>
<feature type="coiled-coil region" evidence="1">
    <location>
        <begin position="720"/>
        <end position="747"/>
    </location>
</feature>
<evidence type="ECO:0000256" key="2">
    <source>
        <dbReference type="SAM" id="MobiDB-lite"/>
    </source>
</evidence>
<feature type="compositionally biased region" description="Basic and acidic residues" evidence="2">
    <location>
        <begin position="1"/>
        <end position="21"/>
    </location>
</feature>
<feature type="region of interest" description="Disordered" evidence="2">
    <location>
        <begin position="61"/>
        <end position="92"/>
    </location>
</feature>
<reference evidence="3 4" key="1">
    <citation type="submission" date="2021-11" db="EMBL/GenBank/DDBJ databases">
        <authorList>
            <person name="Islam A."/>
            <person name="Islam S."/>
            <person name="Flora M.S."/>
            <person name="Rahman M."/>
            <person name="Ziaur R.M."/>
            <person name="Epstein J.H."/>
            <person name="Hassan M."/>
            <person name="Klassen M."/>
            <person name="Woodard K."/>
            <person name="Webb A."/>
            <person name="Webby R.J."/>
            <person name="El Zowalaty M.E."/>
        </authorList>
    </citation>
    <scope>NUCLEOTIDE SEQUENCE [LARGE SCALE GENOMIC DNA]</scope>
    <source>
        <strain evidence="3">Pbs1</strain>
    </source>
</reference>
<comment type="caution">
    <text evidence="3">The sequence shown here is derived from an EMBL/GenBank/DDBJ whole genome shotgun (WGS) entry which is preliminary data.</text>
</comment>
<feature type="region of interest" description="Disordered" evidence="2">
    <location>
        <begin position="364"/>
        <end position="401"/>
    </location>
</feature>
<organism evidence="3 4">
    <name type="scientific">Peronospora belbahrii</name>
    <dbReference type="NCBI Taxonomy" id="622444"/>
    <lineage>
        <taxon>Eukaryota</taxon>
        <taxon>Sar</taxon>
        <taxon>Stramenopiles</taxon>
        <taxon>Oomycota</taxon>
        <taxon>Peronosporomycetes</taxon>
        <taxon>Peronosporales</taxon>
        <taxon>Peronosporaceae</taxon>
        <taxon>Peronospora</taxon>
    </lineage>
</organism>
<evidence type="ECO:0000313" key="4">
    <source>
        <dbReference type="Proteomes" id="UP001158986"/>
    </source>
</evidence>